<organism evidence="1 2">
    <name type="scientific">Yoonia maricola</name>
    <dbReference type="NCBI Taxonomy" id="420999"/>
    <lineage>
        <taxon>Bacteria</taxon>
        <taxon>Pseudomonadati</taxon>
        <taxon>Pseudomonadota</taxon>
        <taxon>Alphaproteobacteria</taxon>
        <taxon>Rhodobacterales</taxon>
        <taxon>Paracoccaceae</taxon>
        <taxon>Yoonia</taxon>
    </lineage>
</organism>
<comment type="caution">
    <text evidence="1">The sequence shown here is derived from an EMBL/GenBank/DDBJ whole genome shotgun (WGS) entry which is preliminary data.</text>
</comment>
<gene>
    <name evidence="1" type="ORF">BC777_1332</name>
</gene>
<proteinExistence type="predicted"/>
<evidence type="ECO:0000313" key="2">
    <source>
        <dbReference type="Proteomes" id="UP000228531"/>
    </source>
</evidence>
<dbReference type="AlphaFoldDB" id="A0A2M8WNH7"/>
<accession>A0A2M8WNH7</accession>
<dbReference type="Proteomes" id="UP000228531">
    <property type="component" value="Unassembled WGS sequence"/>
</dbReference>
<evidence type="ECO:0000313" key="1">
    <source>
        <dbReference type="EMBL" id="PJI92480.1"/>
    </source>
</evidence>
<dbReference type="EMBL" id="PGTY01000001">
    <property type="protein sequence ID" value="PJI92480.1"/>
    <property type="molecule type" value="Genomic_DNA"/>
</dbReference>
<keyword evidence="2" id="KW-1185">Reference proteome</keyword>
<dbReference type="RefSeq" id="WP_100367296.1">
    <property type="nucleotide sequence ID" value="NZ_PGTY01000001.1"/>
</dbReference>
<reference evidence="1 2" key="1">
    <citation type="submission" date="2017-11" db="EMBL/GenBank/DDBJ databases">
        <title>Genomic Encyclopedia of Archaeal and Bacterial Type Strains, Phase II (KMG-II): From Individual Species to Whole Genera.</title>
        <authorList>
            <person name="Goeker M."/>
        </authorList>
    </citation>
    <scope>NUCLEOTIDE SEQUENCE [LARGE SCALE GENOMIC DNA]</scope>
    <source>
        <strain evidence="1 2">DSM 29128</strain>
    </source>
</reference>
<protein>
    <submittedName>
        <fullName evidence="1">Uncharacterized protein</fullName>
    </submittedName>
</protein>
<sequence>MHRLIIPFARLFVILAIAVAMTGSGFGHRVAASEADESLLAYVAAGGALDDLCGQGGFGAGGYDTCDACRLMDGAVVPVSGTAGLPAINASLLQGQIIAAVAPTAQVINLSCPVRAPPVV</sequence>
<name>A0A2M8WNH7_9RHOB</name>
<dbReference type="OrthoDB" id="7667197at2"/>